<evidence type="ECO:0000313" key="2">
    <source>
        <dbReference type="EMBL" id="MFC3459507.1"/>
    </source>
</evidence>
<reference evidence="3" key="1">
    <citation type="journal article" date="2019" name="Int. J. Syst. Evol. Microbiol.">
        <title>The Global Catalogue of Microorganisms (GCM) 10K type strain sequencing project: providing services to taxonomists for standard genome sequencing and annotation.</title>
        <authorList>
            <consortium name="The Broad Institute Genomics Platform"/>
            <consortium name="The Broad Institute Genome Sequencing Center for Infectious Disease"/>
            <person name="Wu L."/>
            <person name="Ma J."/>
        </authorList>
    </citation>
    <scope>NUCLEOTIDE SEQUENCE [LARGE SCALE GENOMIC DNA]</scope>
    <source>
        <strain evidence="3">CCM 7480</strain>
    </source>
</reference>
<dbReference type="RefSeq" id="WP_379736101.1">
    <property type="nucleotide sequence ID" value="NZ_JBHRVV010000001.1"/>
</dbReference>
<dbReference type="Proteomes" id="UP001595665">
    <property type="component" value="Unassembled WGS sequence"/>
</dbReference>
<accession>A0ABV7PLZ7</accession>
<protein>
    <submittedName>
        <fullName evidence="2">Uncharacterized protein</fullName>
    </submittedName>
</protein>
<keyword evidence="3" id="KW-1185">Reference proteome</keyword>
<proteinExistence type="predicted"/>
<feature type="compositionally biased region" description="Polar residues" evidence="1">
    <location>
        <begin position="146"/>
        <end position="155"/>
    </location>
</feature>
<sequence length="180" mass="18960">MKSETATNEASAASGPRYITQKNATAPKLGKHADGTISYKVACDIGRTALFLAITDNSSGGYFSREYVPVARIEELLANLDRSDFPSKALKPVFTGRSSNNAGFLAAILHAEGLLSRAADSETKHVSTGAWTKWKASVLALEATQDETNAPSVRSTDAPGSPANNKAVAAKPQKPVNPTK</sequence>
<feature type="region of interest" description="Disordered" evidence="1">
    <location>
        <begin position="145"/>
        <end position="180"/>
    </location>
</feature>
<name>A0ABV7PLZ7_9BURK</name>
<comment type="caution">
    <text evidence="2">The sequence shown here is derived from an EMBL/GenBank/DDBJ whole genome shotgun (WGS) entry which is preliminary data.</text>
</comment>
<dbReference type="EMBL" id="JBHRVV010000001">
    <property type="protein sequence ID" value="MFC3459507.1"/>
    <property type="molecule type" value="Genomic_DNA"/>
</dbReference>
<evidence type="ECO:0000313" key="3">
    <source>
        <dbReference type="Proteomes" id="UP001595665"/>
    </source>
</evidence>
<organism evidence="2 3">
    <name type="scientific">Massilia haematophila</name>
    <dbReference type="NCBI Taxonomy" id="457923"/>
    <lineage>
        <taxon>Bacteria</taxon>
        <taxon>Pseudomonadati</taxon>
        <taxon>Pseudomonadota</taxon>
        <taxon>Betaproteobacteria</taxon>
        <taxon>Burkholderiales</taxon>
        <taxon>Oxalobacteraceae</taxon>
        <taxon>Telluria group</taxon>
        <taxon>Massilia</taxon>
    </lineage>
</organism>
<evidence type="ECO:0000256" key="1">
    <source>
        <dbReference type="SAM" id="MobiDB-lite"/>
    </source>
</evidence>
<gene>
    <name evidence="2" type="ORF">ACFOPH_14820</name>
</gene>